<feature type="compositionally biased region" description="Low complexity" evidence="1">
    <location>
        <begin position="197"/>
        <end position="243"/>
    </location>
</feature>
<dbReference type="Proteomes" id="UP000051302">
    <property type="component" value="Unassembled WGS sequence"/>
</dbReference>
<feature type="region of interest" description="Disordered" evidence="1">
    <location>
        <begin position="286"/>
        <end position="305"/>
    </location>
</feature>
<protein>
    <submittedName>
        <fullName evidence="3">Cell surface protein</fullName>
    </submittedName>
</protein>
<keyword evidence="2" id="KW-0732">Signal</keyword>
<name>A0A0R1WRS0_9LACO</name>
<evidence type="ECO:0000313" key="3">
    <source>
        <dbReference type="EMBL" id="KRM17795.1"/>
    </source>
</evidence>
<dbReference type="EMBL" id="AZFV01000006">
    <property type="protein sequence ID" value="KRM17795.1"/>
    <property type="molecule type" value="Genomic_DNA"/>
</dbReference>
<evidence type="ECO:0000256" key="1">
    <source>
        <dbReference type="SAM" id="MobiDB-lite"/>
    </source>
</evidence>
<dbReference type="PATRIC" id="fig|1423774.3.peg.2405"/>
<dbReference type="STRING" id="1423774.FD31_GL002315"/>
<organism evidence="3 4">
    <name type="scientific">Companilactobacillus nantensis DSM 16982</name>
    <dbReference type="NCBI Taxonomy" id="1423774"/>
    <lineage>
        <taxon>Bacteria</taxon>
        <taxon>Bacillati</taxon>
        <taxon>Bacillota</taxon>
        <taxon>Bacilli</taxon>
        <taxon>Lactobacillales</taxon>
        <taxon>Lactobacillaceae</taxon>
        <taxon>Companilactobacillus</taxon>
    </lineage>
</organism>
<evidence type="ECO:0000313" key="4">
    <source>
        <dbReference type="Proteomes" id="UP000051302"/>
    </source>
</evidence>
<dbReference type="RefSeq" id="WP_057891426.1">
    <property type="nucleotide sequence ID" value="NZ_AZFV01000006.1"/>
</dbReference>
<comment type="caution">
    <text evidence="3">The sequence shown here is derived from an EMBL/GenBank/DDBJ whole genome shotgun (WGS) entry which is preliminary data.</text>
</comment>
<accession>A0A0R1WRS0</accession>
<reference evidence="3 4" key="1">
    <citation type="journal article" date="2015" name="Genome Announc.">
        <title>Expanding the biotechnology potential of lactobacilli through comparative genomics of 213 strains and associated genera.</title>
        <authorList>
            <person name="Sun Z."/>
            <person name="Harris H.M."/>
            <person name="McCann A."/>
            <person name="Guo C."/>
            <person name="Argimon S."/>
            <person name="Zhang W."/>
            <person name="Yang X."/>
            <person name="Jeffery I.B."/>
            <person name="Cooney J.C."/>
            <person name="Kagawa T.F."/>
            <person name="Liu W."/>
            <person name="Song Y."/>
            <person name="Salvetti E."/>
            <person name="Wrobel A."/>
            <person name="Rasinkangas P."/>
            <person name="Parkhill J."/>
            <person name="Rea M.C."/>
            <person name="O'Sullivan O."/>
            <person name="Ritari J."/>
            <person name="Douillard F.P."/>
            <person name="Paul Ross R."/>
            <person name="Yang R."/>
            <person name="Briner A.E."/>
            <person name="Felis G.E."/>
            <person name="de Vos W.M."/>
            <person name="Barrangou R."/>
            <person name="Klaenhammer T.R."/>
            <person name="Caufield P.W."/>
            <person name="Cui Y."/>
            <person name="Zhang H."/>
            <person name="O'Toole P.W."/>
        </authorList>
    </citation>
    <scope>NUCLEOTIDE SEQUENCE [LARGE SCALE GENOMIC DNA]</scope>
    <source>
        <strain evidence="3 4">DSM 16982</strain>
    </source>
</reference>
<proteinExistence type="predicted"/>
<feature type="signal peptide" evidence="2">
    <location>
        <begin position="1"/>
        <end position="30"/>
    </location>
</feature>
<sequence>MNLSKSASIIAALAMASTAGLIFTQKQANASTIATITTNGPATLYDINGNAITNRALSPNSKWAVGSIFVSGDKAIYQVSTNEYLRSTEANLTGDYAYLQPNKSAASAKLTGQIINGTTTLYRDDTNSMSNRMLANGSNWAIGKHYLNKNGDDFFQVSTHEYVNGKHLSLNHAPEQTIYSANFGISGAHVDTDDEANTSNNNNNDNNWSNIGTDDNSNVVNTNNNTNTNVDTNTDNNNTSTDTETYKPNVANINKYFVAYLNALHKANGTAPVHSTDHFMSYAQQRAEQQNGNNLDHSTATENDSENLSSAGFNYMNYVGVKSDKDAAYFLLKDWYDEDNNYAAIGQEGHFGHRAALIYSGPEVGLGITDSDAAFDANWNMAQNDQFLQIYNYTGSNPNTKFISKDSI</sequence>
<evidence type="ECO:0000256" key="2">
    <source>
        <dbReference type="SAM" id="SignalP"/>
    </source>
</evidence>
<gene>
    <name evidence="3" type="ORF">FD31_GL002315</name>
</gene>
<feature type="chain" id="PRO_5006412868" evidence="2">
    <location>
        <begin position="31"/>
        <end position="408"/>
    </location>
</feature>
<dbReference type="AlphaFoldDB" id="A0A0R1WRS0"/>
<keyword evidence="4" id="KW-1185">Reference proteome</keyword>
<feature type="region of interest" description="Disordered" evidence="1">
    <location>
        <begin position="190"/>
        <end position="246"/>
    </location>
</feature>